<dbReference type="Gene3D" id="3.40.50.1980">
    <property type="entry name" value="Nitrogenase molybdenum iron protein domain"/>
    <property type="match status" value="2"/>
</dbReference>
<evidence type="ECO:0000256" key="3">
    <source>
        <dbReference type="ARBA" id="ARBA00022448"/>
    </source>
</evidence>
<dbReference type="GO" id="GO:0030001">
    <property type="term" value="P:metal ion transport"/>
    <property type="evidence" value="ECO:0007669"/>
    <property type="project" value="InterPro"/>
</dbReference>
<evidence type="ECO:0000256" key="1">
    <source>
        <dbReference type="ARBA" id="ARBA00004196"/>
    </source>
</evidence>
<sequence length="318" mass="35545" precursor="true">MAHHPVRRHFSSLVFLILCSAFCLLWSDSAKAQGDKKIILCSTTQIADFARQIVGDRCVVKCVLSAGEDPHTYEPGGNDLQDCAKADLCLQNGWNLEGNAWMQRIAVENNKKLITCIDGVKPRVLEGHGEEEGMEIKDPHAWFKPSNALIYVNNIRDAVCELEPEYADEFRMRADMYRLQLLALDRWIKQSLSQVKQNRRVLISHHDAFGYFCDTYKFVAESPVGWTTGELTELSLSGRQELVKYIRERGVPTIFVETSTNNELLTGIAKDAGIQIGQPLYSDAMGPKGSAGETYLGMMRENVLRIIAGLGESSASKK</sequence>
<evidence type="ECO:0000313" key="9">
    <source>
        <dbReference type="Proteomes" id="UP000322214"/>
    </source>
</evidence>
<evidence type="ECO:0000313" key="8">
    <source>
        <dbReference type="EMBL" id="QEG21249.1"/>
    </source>
</evidence>
<dbReference type="InterPro" id="IPR006129">
    <property type="entry name" value="AdhesinB"/>
</dbReference>
<dbReference type="PRINTS" id="PR00690">
    <property type="entry name" value="ADHESNFAMILY"/>
</dbReference>
<keyword evidence="8" id="KW-0449">Lipoprotein</keyword>
<evidence type="ECO:0000256" key="4">
    <source>
        <dbReference type="ARBA" id="ARBA00022723"/>
    </source>
</evidence>
<dbReference type="InterPro" id="IPR006127">
    <property type="entry name" value="ZnuA-like"/>
</dbReference>
<keyword evidence="3 6" id="KW-0813">Transport</keyword>
<dbReference type="KEGG" id="mff:MFFC18_11040"/>
<accession>A0A5B9P6T4</accession>
<dbReference type="InterPro" id="IPR050492">
    <property type="entry name" value="Bact_metal-bind_prot9"/>
</dbReference>
<comment type="subcellular location">
    <subcellularLocation>
        <location evidence="1">Cell envelope</location>
    </subcellularLocation>
</comment>
<keyword evidence="4" id="KW-0479">Metal-binding</keyword>
<dbReference type="InterPro" id="IPR006128">
    <property type="entry name" value="Lipoprotein_PsaA-like"/>
</dbReference>
<dbReference type="GO" id="GO:0046872">
    <property type="term" value="F:metal ion binding"/>
    <property type="evidence" value="ECO:0007669"/>
    <property type="project" value="UniProtKB-KW"/>
</dbReference>
<dbReference type="OrthoDB" id="9793396at2"/>
<dbReference type="PRINTS" id="PR00691">
    <property type="entry name" value="ADHESINB"/>
</dbReference>
<dbReference type="GO" id="GO:0007155">
    <property type="term" value="P:cell adhesion"/>
    <property type="evidence" value="ECO:0007669"/>
    <property type="project" value="InterPro"/>
</dbReference>
<keyword evidence="5 7" id="KW-0732">Signal</keyword>
<organism evidence="8 9">
    <name type="scientific">Mariniblastus fucicola</name>
    <dbReference type="NCBI Taxonomy" id="980251"/>
    <lineage>
        <taxon>Bacteria</taxon>
        <taxon>Pseudomonadati</taxon>
        <taxon>Planctomycetota</taxon>
        <taxon>Planctomycetia</taxon>
        <taxon>Pirellulales</taxon>
        <taxon>Pirellulaceae</taxon>
        <taxon>Mariniblastus</taxon>
    </lineage>
</organism>
<dbReference type="GO" id="GO:0030313">
    <property type="term" value="C:cell envelope"/>
    <property type="evidence" value="ECO:0007669"/>
    <property type="project" value="UniProtKB-SubCell"/>
</dbReference>
<dbReference type="STRING" id="980251.GCA_001642875_01836"/>
<evidence type="ECO:0000256" key="2">
    <source>
        <dbReference type="ARBA" id="ARBA00011028"/>
    </source>
</evidence>
<evidence type="ECO:0000256" key="7">
    <source>
        <dbReference type="SAM" id="SignalP"/>
    </source>
</evidence>
<gene>
    <name evidence="8" type="primary">ssaB</name>
    <name evidence="8" type="ORF">MFFC18_11040</name>
</gene>
<feature type="signal peptide" evidence="7">
    <location>
        <begin position="1"/>
        <end position="32"/>
    </location>
</feature>
<keyword evidence="9" id="KW-1185">Reference proteome</keyword>
<dbReference type="Proteomes" id="UP000322214">
    <property type="component" value="Chromosome"/>
</dbReference>
<dbReference type="RefSeq" id="WP_084416702.1">
    <property type="nucleotide sequence ID" value="NZ_CP042912.1"/>
</dbReference>
<evidence type="ECO:0000256" key="6">
    <source>
        <dbReference type="RuleBase" id="RU003512"/>
    </source>
</evidence>
<proteinExistence type="inferred from homology"/>
<protein>
    <submittedName>
        <fullName evidence="8">Manganese ABC transporter substrate-binding lipoprotein</fullName>
    </submittedName>
</protein>
<comment type="similarity">
    <text evidence="2 6">Belongs to the bacterial solute-binding protein 9 family.</text>
</comment>
<dbReference type="SUPFAM" id="SSF53807">
    <property type="entry name" value="Helical backbone' metal receptor"/>
    <property type="match status" value="1"/>
</dbReference>
<dbReference type="Pfam" id="PF01297">
    <property type="entry name" value="ZnuA"/>
    <property type="match status" value="1"/>
</dbReference>
<feature type="chain" id="PRO_5022779691" evidence="7">
    <location>
        <begin position="33"/>
        <end position="318"/>
    </location>
</feature>
<evidence type="ECO:0000256" key="5">
    <source>
        <dbReference type="ARBA" id="ARBA00022729"/>
    </source>
</evidence>
<reference evidence="8 9" key="1">
    <citation type="submission" date="2019-08" db="EMBL/GenBank/DDBJ databases">
        <title>Deep-cultivation of Planctomycetes and their phenomic and genomic characterization uncovers novel biology.</title>
        <authorList>
            <person name="Wiegand S."/>
            <person name="Jogler M."/>
            <person name="Boedeker C."/>
            <person name="Pinto D."/>
            <person name="Vollmers J."/>
            <person name="Rivas-Marin E."/>
            <person name="Kohn T."/>
            <person name="Peeters S.H."/>
            <person name="Heuer A."/>
            <person name="Rast P."/>
            <person name="Oberbeckmann S."/>
            <person name="Bunk B."/>
            <person name="Jeske O."/>
            <person name="Meyerdierks A."/>
            <person name="Storesund J.E."/>
            <person name="Kallscheuer N."/>
            <person name="Luecker S."/>
            <person name="Lage O.M."/>
            <person name="Pohl T."/>
            <person name="Merkel B.J."/>
            <person name="Hornburger P."/>
            <person name="Mueller R.-W."/>
            <person name="Bruemmer F."/>
            <person name="Labrenz M."/>
            <person name="Spormann A.M."/>
            <person name="Op den Camp H."/>
            <person name="Overmann J."/>
            <person name="Amann R."/>
            <person name="Jetten M.S.M."/>
            <person name="Mascher T."/>
            <person name="Medema M.H."/>
            <person name="Devos D.P."/>
            <person name="Kaster A.-K."/>
            <person name="Ovreas L."/>
            <person name="Rohde M."/>
            <person name="Galperin M.Y."/>
            <person name="Jogler C."/>
        </authorList>
    </citation>
    <scope>NUCLEOTIDE SEQUENCE [LARGE SCALE GENOMIC DNA]</scope>
    <source>
        <strain evidence="8 9">FC18</strain>
    </source>
</reference>
<name>A0A5B9P6T4_9BACT</name>
<dbReference type="PANTHER" id="PTHR42953">
    <property type="entry name" value="HIGH-AFFINITY ZINC UPTAKE SYSTEM PROTEIN ZNUA-RELATED"/>
    <property type="match status" value="1"/>
</dbReference>
<dbReference type="EMBL" id="CP042912">
    <property type="protein sequence ID" value="QEG21249.1"/>
    <property type="molecule type" value="Genomic_DNA"/>
</dbReference>
<dbReference type="PANTHER" id="PTHR42953:SF1">
    <property type="entry name" value="METAL-BINDING PROTEIN HI_0362-RELATED"/>
    <property type="match status" value="1"/>
</dbReference>
<dbReference type="AlphaFoldDB" id="A0A5B9P6T4"/>